<organism evidence="1 2">
    <name type="scientific">Bacillus altitudinis</name>
    <dbReference type="NCBI Taxonomy" id="293387"/>
    <lineage>
        <taxon>Bacteria</taxon>
        <taxon>Bacillati</taxon>
        <taxon>Bacillota</taxon>
        <taxon>Bacilli</taxon>
        <taxon>Bacillales</taxon>
        <taxon>Bacillaceae</taxon>
        <taxon>Bacillus</taxon>
    </lineage>
</organism>
<name>A0A653MYK6_BACAB</name>
<dbReference type="Proteomes" id="UP000433089">
    <property type="component" value="Unassembled WGS sequence"/>
</dbReference>
<protein>
    <submittedName>
        <fullName evidence="1">Phage protein</fullName>
    </submittedName>
</protein>
<gene>
    <name evidence="1" type="ORF">BACI348_30224</name>
</gene>
<reference evidence="1 2" key="1">
    <citation type="submission" date="2019-10" db="EMBL/GenBank/DDBJ databases">
        <authorList>
            <person name="Karimi E."/>
        </authorList>
    </citation>
    <scope>NUCLEOTIDE SEQUENCE [LARGE SCALE GENOMIC DNA]</scope>
    <source>
        <strain evidence="1">Bacillus sp. 348</strain>
    </source>
</reference>
<accession>A0A653MYK6</accession>
<dbReference type="AlphaFoldDB" id="A0A653MYK6"/>
<proteinExistence type="predicted"/>
<dbReference type="EMBL" id="CABWLH010000008">
    <property type="protein sequence ID" value="VXB09436.1"/>
    <property type="molecule type" value="Genomic_DNA"/>
</dbReference>
<dbReference type="RefSeq" id="WP_041506592.1">
    <property type="nucleotide sequence ID" value="NZ_CP031774.1"/>
</dbReference>
<sequence length="101" mass="11440">MPYGVNMDADEFYRRLQQNEELKKIVGSSLKTHCQNLKEDTKHASDFSSAQQVVAEVYVALLSSFEGKAKDALIQRLNENAKMLTNATENRSAFLRSIKTK</sequence>
<evidence type="ECO:0000313" key="2">
    <source>
        <dbReference type="Proteomes" id="UP000433089"/>
    </source>
</evidence>
<evidence type="ECO:0000313" key="1">
    <source>
        <dbReference type="EMBL" id="VXB09436.1"/>
    </source>
</evidence>